<dbReference type="SUPFAM" id="SSF63829">
    <property type="entry name" value="Calcium-dependent phosphotriesterase"/>
    <property type="match status" value="1"/>
</dbReference>
<organism evidence="1 2">
    <name type="scientific">Candidatus Nitrosocosmicus franklandianus</name>
    <dbReference type="NCBI Taxonomy" id="1798806"/>
    <lineage>
        <taxon>Archaea</taxon>
        <taxon>Nitrososphaerota</taxon>
        <taxon>Nitrososphaeria</taxon>
        <taxon>Nitrososphaerales</taxon>
        <taxon>Nitrososphaeraceae</taxon>
        <taxon>Candidatus Nitrosocosmicus</taxon>
    </lineage>
</organism>
<dbReference type="KEGG" id="nfn:NFRAN_2723"/>
<dbReference type="AlphaFoldDB" id="A0A484ICJ6"/>
<sequence length="590" mass="66915">MIVKNFLICSLFGCFLFFPSLSLTTHNPDIVQFVEASSASKTSLDQISVFEKWNCGNNTKLNFNAYIKEIGIPENCSMPISIAFDEKDDKVWFIGTRNGTLFEYNLSNQTFNSYVIPVWFSRGLPLGNSWSWDMKIDNSGNSVWFTDEKLNSLWRFDKIQKEFEQFIVPFSSTSYSTSYPVSLDFVDDNNLYLVGIRSLSLWHGNVDRMINGTSEGFEEIQIPLNDMFQGIPRYEIGLGALAIDKAKNNIWITALAFEKKGVLIKYDITNKKFSIYELPDSFRSPTGITLDSNDTLWVTDHATSSFYKIPSPRDNGILTTSDMEQIVTSPLSPRIYGIEIDDLSNNTINIYENSLPYWIKADRDGTIYTNEHVGNKIARYFPQNDTLIEYWIPSQNIIYSACNPNITIRECGYSNALQFDIEPAISQNANNQSSSVWFTEQSENKIGYVDLKKPLPISLSVSPSNLDMSNKNNNETLKLDINISSKYVTNNNSSSSQSLSYNDDILTLRPVISSTLTPNGGLNGLNATFDPEILYIQLNRNYTDRDFNSNSFSIILKPVSYIIPGDHNLMVGVESQDFTIMKKLKLKVED</sequence>
<proteinExistence type="predicted"/>
<keyword evidence="2" id="KW-1185">Reference proteome</keyword>
<dbReference type="Gene3D" id="2.130.10.10">
    <property type="entry name" value="YVTN repeat-like/Quinoprotein amine dehydrogenase"/>
    <property type="match status" value="2"/>
</dbReference>
<reference evidence="1 2" key="1">
    <citation type="submission" date="2019-02" db="EMBL/GenBank/DDBJ databases">
        <authorList>
            <person name="Lehtovirta-Morley E L."/>
        </authorList>
    </citation>
    <scope>NUCLEOTIDE SEQUENCE [LARGE SCALE GENOMIC DNA]</scope>
    <source>
        <strain evidence="1">NFRAN1</strain>
    </source>
</reference>
<dbReference type="InterPro" id="IPR051344">
    <property type="entry name" value="Vgb"/>
</dbReference>
<evidence type="ECO:0000313" key="2">
    <source>
        <dbReference type="Proteomes" id="UP000294299"/>
    </source>
</evidence>
<protein>
    <submittedName>
        <fullName evidence="1">Virginiamycin B lyase</fullName>
    </submittedName>
</protein>
<dbReference type="RefSeq" id="WP_134485075.1">
    <property type="nucleotide sequence ID" value="NZ_LR216287.1"/>
</dbReference>
<gene>
    <name evidence="1" type="primary">vgb</name>
    <name evidence="1" type="ORF">NFRAN_2723</name>
</gene>
<dbReference type="OrthoDB" id="12253at2157"/>
<dbReference type="PANTHER" id="PTHR40274">
    <property type="entry name" value="VIRGINIAMYCIN B LYASE"/>
    <property type="match status" value="1"/>
</dbReference>
<dbReference type="GeneID" id="39421866"/>
<dbReference type="PANTHER" id="PTHR40274:SF3">
    <property type="entry name" value="VIRGINIAMYCIN B LYASE"/>
    <property type="match status" value="1"/>
</dbReference>
<dbReference type="GO" id="GO:0016829">
    <property type="term" value="F:lyase activity"/>
    <property type="evidence" value="ECO:0007669"/>
    <property type="project" value="UniProtKB-KW"/>
</dbReference>
<dbReference type="EMBL" id="LR216287">
    <property type="protein sequence ID" value="VFJ15046.1"/>
    <property type="molecule type" value="Genomic_DNA"/>
</dbReference>
<evidence type="ECO:0000313" key="1">
    <source>
        <dbReference type="EMBL" id="VFJ15046.1"/>
    </source>
</evidence>
<name>A0A484ICJ6_9ARCH</name>
<keyword evidence="1" id="KW-0456">Lyase</keyword>
<accession>A0A484ICJ6</accession>
<dbReference type="Proteomes" id="UP000294299">
    <property type="component" value="Chromosome NFRAN"/>
</dbReference>
<dbReference type="InterPro" id="IPR015943">
    <property type="entry name" value="WD40/YVTN_repeat-like_dom_sf"/>
</dbReference>